<dbReference type="SUPFAM" id="SSF56047">
    <property type="entry name" value="Ribosomal protein S8"/>
    <property type="match status" value="1"/>
</dbReference>
<dbReference type="GO" id="GO:1990904">
    <property type="term" value="C:ribonucleoprotein complex"/>
    <property type="evidence" value="ECO:0007669"/>
    <property type="project" value="UniProtKB-KW"/>
</dbReference>
<dbReference type="InterPro" id="IPR047863">
    <property type="entry name" value="Ribosomal_uS8_CS"/>
</dbReference>
<dbReference type="NCBIfam" id="NF001109">
    <property type="entry name" value="PRK00136.1"/>
    <property type="match status" value="1"/>
</dbReference>
<name>A0A0F9ZK05_9BACT</name>
<evidence type="ECO:0000313" key="8">
    <source>
        <dbReference type="Proteomes" id="UP000034302"/>
    </source>
</evidence>
<evidence type="ECO:0000313" key="7">
    <source>
        <dbReference type="EMBL" id="KKP44553.1"/>
    </source>
</evidence>
<evidence type="ECO:0000256" key="5">
    <source>
        <dbReference type="HAMAP-Rule" id="MF_01302"/>
    </source>
</evidence>
<evidence type="ECO:0000256" key="6">
    <source>
        <dbReference type="RuleBase" id="RU003660"/>
    </source>
</evidence>
<organism evidence="7 8">
    <name type="scientific">candidate division WS6 bacterium GW2011_GWC1_33_20</name>
    <dbReference type="NCBI Taxonomy" id="1619089"/>
    <lineage>
        <taxon>Bacteria</taxon>
        <taxon>Candidatus Dojkabacteria</taxon>
    </lineage>
</organism>
<dbReference type="FunFam" id="3.30.1490.10:FF:000001">
    <property type="entry name" value="30S ribosomal protein S8"/>
    <property type="match status" value="1"/>
</dbReference>
<keyword evidence="3 5" id="KW-0687">Ribonucleoprotein</keyword>
<dbReference type="Pfam" id="PF00410">
    <property type="entry name" value="Ribosomal_S8"/>
    <property type="match status" value="1"/>
</dbReference>
<dbReference type="EMBL" id="LBOV01000002">
    <property type="protein sequence ID" value="KKP44553.1"/>
    <property type="molecule type" value="Genomic_DNA"/>
</dbReference>
<comment type="subunit">
    <text evidence="5">Part of the 30S ribosomal subunit. Contacts proteins S5 and S12.</text>
</comment>
<comment type="function">
    <text evidence="5">One of the primary rRNA binding proteins, it binds directly to 16S rRNA central domain where it helps coordinate assembly of the platform of the 30S subunit.</text>
</comment>
<dbReference type="InterPro" id="IPR000630">
    <property type="entry name" value="Ribosomal_uS8"/>
</dbReference>
<protein>
    <recommendedName>
        <fullName evidence="4 5">Small ribosomal subunit protein uS8</fullName>
    </recommendedName>
</protein>
<comment type="similarity">
    <text evidence="1 5 6">Belongs to the universal ribosomal protein uS8 family.</text>
</comment>
<dbReference type="GO" id="GO:0006412">
    <property type="term" value="P:translation"/>
    <property type="evidence" value="ECO:0007669"/>
    <property type="project" value="UniProtKB-UniRule"/>
</dbReference>
<dbReference type="Proteomes" id="UP000034302">
    <property type="component" value="Unassembled WGS sequence"/>
</dbReference>
<reference evidence="7 8" key="1">
    <citation type="journal article" date="2015" name="Nature">
        <title>rRNA introns, odd ribosomes, and small enigmatic genomes across a large radiation of phyla.</title>
        <authorList>
            <person name="Brown C.T."/>
            <person name="Hug L.A."/>
            <person name="Thomas B.C."/>
            <person name="Sharon I."/>
            <person name="Castelle C.J."/>
            <person name="Singh A."/>
            <person name="Wilkins M.J."/>
            <person name="Williams K.H."/>
            <person name="Banfield J.F."/>
        </authorList>
    </citation>
    <scope>NUCLEOTIDE SEQUENCE [LARGE SCALE GENOMIC DNA]</scope>
</reference>
<evidence type="ECO:0000256" key="3">
    <source>
        <dbReference type="ARBA" id="ARBA00023274"/>
    </source>
</evidence>
<dbReference type="InterPro" id="IPR035987">
    <property type="entry name" value="Ribosomal_uS8_sf"/>
</dbReference>
<dbReference type="GO" id="GO:0019843">
    <property type="term" value="F:rRNA binding"/>
    <property type="evidence" value="ECO:0007669"/>
    <property type="project" value="UniProtKB-UniRule"/>
</dbReference>
<dbReference type="GO" id="GO:0005737">
    <property type="term" value="C:cytoplasm"/>
    <property type="evidence" value="ECO:0007669"/>
    <property type="project" value="UniProtKB-ARBA"/>
</dbReference>
<dbReference type="PROSITE" id="PS00053">
    <property type="entry name" value="RIBOSOMAL_S8"/>
    <property type="match status" value="1"/>
</dbReference>
<comment type="caution">
    <text evidence="7">The sequence shown here is derived from an EMBL/GenBank/DDBJ whole genome shotgun (WGS) entry which is preliminary data.</text>
</comment>
<dbReference type="PANTHER" id="PTHR11758">
    <property type="entry name" value="40S RIBOSOMAL PROTEIN S15A"/>
    <property type="match status" value="1"/>
</dbReference>
<keyword evidence="5" id="KW-0694">RNA-binding</keyword>
<evidence type="ECO:0000256" key="2">
    <source>
        <dbReference type="ARBA" id="ARBA00022980"/>
    </source>
</evidence>
<dbReference type="GO" id="GO:0005840">
    <property type="term" value="C:ribosome"/>
    <property type="evidence" value="ECO:0007669"/>
    <property type="project" value="UniProtKB-KW"/>
</dbReference>
<dbReference type="HAMAP" id="MF_01302_B">
    <property type="entry name" value="Ribosomal_uS8_B"/>
    <property type="match status" value="1"/>
</dbReference>
<evidence type="ECO:0000256" key="4">
    <source>
        <dbReference type="ARBA" id="ARBA00035258"/>
    </source>
</evidence>
<proteinExistence type="inferred from homology"/>
<keyword evidence="5" id="KW-0699">rRNA-binding</keyword>
<dbReference type="Gene3D" id="3.30.1370.30">
    <property type="match status" value="1"/>
</dbReference>
<gene>
    <name evidence="5 7" type="primary">rpsH</name>
    <name evidence="7" type="ORF">UR34_C0002G0056</name>
</gene>
<keyword evidence="2 5" id="KW-0689">Ribosomal protein</keyword>
<dbReference type="AlphaFoldDB" id="A0A0F9ZK05"/>
<evidence type="ECO:0000256" key="1">
    <source>
        <dbReference type="ARBA" id="ARBA00006471"/>
    </source>
</evidence>
<dbReference type="Gene3D" id="3.30.1490.10">
    <property type="match status" value="1"/>
</dbReference>
<sequence>MNDLTADLLARLQNGIQRKRELVLVPKTKMNIEILKVLKSEEMIHGFEEVEGGVNVEIMYDDGEPVIAHLNRVSKPGQRIYVTSKNIIPIMNGRGISIISTSHGLMSGAVAKSKKLGGELICKVW</sequence>
<dbReference type="GO" id="GO:0003735">
    <property type="term" value="F:structural constituent of ribosome"/>
    <property type="evidence" value="ECO:0007669"/>
    <property type="project" value="InterPro"/>
</dbReference>
<accession>A0A0F9ZK05</accession>